<dbReference type="HAMAP" id="MF_00009">
    <property type="entry name" value="Endoribonucl_YbeY"/>
    <property type="match status" value="1"/>
</dbReference>
<keyword evidence="3 7" id="KW-0479">Metal-binding</keyword>
<dbReference type="PROSITE" id="PS01306">
    <property type="entry name" value="UPF0054"/>
    <property type="match status" value="1"/>
</dbReference>
<organism evidence="8 9">
    <name type="scientific">Benzoatithermus flavus</name>
    <dbReference type="NCBI Taxonomy" id="3108223"/>
    <lineage>
        <taxon>Bacteria</taxon>
        <taxon>Pseudomonadati</taxon>
        <taxon>Pseudomonadota</taxon>
        <taxon>Alphaproteobacteria</taxon>
        <taxon>Geminicoccales</taxon>
        <taxon>Geminicoccaceae</taxon>
        <taxon>Benzoatithermus</taxon>
    </lineage>
</organism>
<comment type="subcellular location">
    <subcellularLocation>
        <location evidence="7">Cytoplasm</location>
    </subcellularLocation>
</comment>
<dbReference type="Gene3D" id="3.40.390.30">
    <property type="entry name" value="Metalloproteases ('zincins'), catalytic domain"/>
    <property type="match status" value="1"/>
</dbReference>
<evidence type="ECO:0000313" key="8">
    <source>
        <dbReference type="EMBL" id="MEK0084944.1"/>
    </source>
</evidence>
<dbReference type="InterPro" id="IPR002036">
    <property type="entry name" value="YbeY"/>
</dbReference>
<comment type="cofactor">
    <cofactor evidence="7">
        <name>Zn(2+)</name>
        <dbReference type="ChEBI" id="CHEBI:29105"/>
    </cofactor>
    <text evidence="7">Binds 1 zinc ion.</text>
</comment>
<dbReference type="PANTHER" id="PTHR46986">
    <property type="entry name" value="ENDORIBONUCLEASE YBEY, CHLOROPLASTIC"/>
    <property type="match status" value="1"/>
</dbReference>
<evidence type="ECO:0000256" key="7">
    <source>
        <dbReference type="HAMAP-Rule" id="MF_00009"/>
    </source>
</evidence>
<dbReference type="Pfam" id="PF02130">
    <property type="entry name" value="YbeY"/>
    <property type="match status" value="1"/>
</dbReference>
<keyword evidence="6 7" id="KW-0862">Zinc</keyword>
<evidence type="ECO:0000256" key="3">
    <source>
        <dbReference type="ARBA" id="ARBA00022723"/>
    </source>
</evidence>
<evidence type="ECO:0000256" key="1">
    <source>
        <dbReference type="ARBA" id="ARBA00010875"/>
    </source>
</evidence>
<keyword evidence="7" id="KW-0698">rRNA processing</keyword>
<reference evidence="8 9" key="1">
    <citation type="submission" date="2024-01" db="EMBL/GenBank/DDBJ databases">
        <title>Multi-omics insights into the function and evolution of sodium benzoate biodegradation pathways in Benzoatithermus flavus gen. nov., sp. nov. from hot spring.</title>
        <authorList>
            <person name="Hu C.-J."/>
            <person name="Li W.-J."/>
        </authorList>
    </citation>
    <scope>NUCLEOTIDE SEQUENCE [LARGE SCALE GENOMIC DNA]</scope>
    <source>
        <strain evidence="8 9">SYSU G07066</strain>
    </source>
</reference>
<evidence type="ECO:0000256" key="6">
    <source>
        <dbReference type="ARBA" id="ARBA00022833"/>
    </source>
</evidence>
<keyword evidence="9" id="KW-1185">Reference proteome</keyword>
<sequence length="166" mass="17735">MDNDSSHTIEVAVEAEAWHTAVTDPEGLCRRVIAAVLAEEAVPAGGEVSVLLTGDAAIRELNRTYRGKDAPTNVLSFPTGNDVAPDPGLSALLGDIAVALETTRREAEAEGKPLSDHLAHLLVHGTLHLLGYDHEEDDEARRMEAREVAILARLGIADPYRTEAVA</sequence>
<accession>A0ABU8XX70</accession>
<proteinExistence type="inferred from homology"/>
<evidence type="ECO:0000256" key="5">
    <source>
        <dbReference type="ARBA" id="ARBA00022801"/>
    </source>
</evidence>
<keyword evidence="7" id="KW-0690">Ribosome biogenesis</keyword>
<keyword evidence="4 7" id="KW-0255">Endonuclease</keyword>
<dbReference type="EC" id="3.1.-.-" evidence="7"/>
<dbReference type="Proteomes" id="UP001375743">
    <property type="component" value="Unassembled WGS sequence"/>
</dbReference>
<comment type="function">
    <text evidence="7">Single strand-specific metallo-endoribonuclease involved in late-stage 70S ribosome quality control and in maturation of the 3' terminus of the 16S rRNA.</text>
</comment>
<evidence type="ECO:0000256" key="2">
    <source>
        <dbReference type="ARBA" id="ARBA00022722"/>
    </source>
</evidence>
<dbReference type="SUPFAM" id="SSF55486">
    <property type="entry name" value="Metalloproteases ('zincins'), catalytic domain"/>
    <property type="match status" value="1"/>
</dbReference>
<keyword evidence="2 7" id="KW-0540">Nuclease</keyword>
<dbReference type="EMBL" id="JBBLZC010000020">
    <property type="protein sequence ID" value="MEK0084944.1"/>
    <property type="molecule type" value="Genomic_DNA"/>
</dbReference>
<evidence type="ECO:0000256" key="4">
    <source>
        <dbReference type="ARBA" id="ARBA00022759"/>
    </source>
</evidence>
<comment type="caution">
    <text evidence="8">The sequence shown here is derived from an EMBL/GenBank/DDBJ whole genome shotgun (WGS) entry which is preliminary data.</text>
</comment>
<protein>
    <recommendedName>
        <fullName evidence="7">Endoribonuclease YbeY</fullName>
        <ecNumber evidence="7">3.1.-.-</ecNumber>
    </recommendedName>
</protein>
<dbReference type="NCBIfam" id="TIGR00043">
    <property type="entry name" value="rRNA maturation RNase YbeY"/>
    <property type="match status" value="1"/>
</dbReference>
<name>A0ABU8XX70_9PROT</name>
<gene>
    <name evidence="7 8" type="primary">ybeY</name>
    <name evidence="8" type="ORF">U1T56_17460</name>
</gene>
<keyword evidence="7" id="KW-0963">Cytoplasm</keyword>
<feature type="binding site" evidence="7">
    <location>
        <position position="134"/>
    </location>
    <ligand>
        <name>Zn(2+)</name>
        <dbReference type="ChEBI" id="CHEBI:29105"/>
        <note>catalytic</note>
    </ligand>
</feature>
<dbReference type="InterPro" id="IPR020549">
    <property type="entry name" value="YbeY_CS"/>
</dbReference>
<feature type="binding site" evidence="7">
    <location>
        <position position="124"/>
    </location>
    <ligand>
        <name>Zn(2+)</name>
        <dbReference type="ChEBI" id="CHEBI:29105"/>
        <note>catalytic</note>
    </ligand>
</feature>
<comment type="similarity">
    <text evidence="1 7">Belongs to the endoribonuclease YbeY family.</text>
</comment>
<feature type="binding site" evidence="7">
    <location>
        <position position="128"/>
    </location>
    <ligand>
        <name>Zn(2+)</name>
        <dbReference type="ChEBI" id="CHEBI:29105"/>
        <note>catalytic</note>
    </ligand>
</feature>
<dbReference type="PANTHER" id="PTHR46986:SF1">
    <property type="entry name" value="ENDORIBONUCLEASE YBEY, CHLOROPLASTIC"/>
    <property type="match status" value="1"/>
</dbReference>
<dbReference type="RefSeq" id="WP_418160792.1">
    <property type="nucleotide sequence ID" value="NZ_JBBLZC010000020.1"/>
</dbReference>
<dbReference type="InterPro" id="IPR023091">
    <property type="entry name" value="MetalPrtase_cat_dom_sf_prd"/>
</dbReference>
<evidence type="ECO:0000313" key="9">
    <source>
        <dbReference type="Proteomes" id="UP001375743"/>
    </source>
</evidence>
<keyword evidence="5 7" id="KW-0378">Hydrolase</keyword>